<organism evidence="3 4">
    <name type="scientific">Edaphochlamys debaryana</name>
    <dbReference type="NCBI Taxonomy" id="47281"/>
    <lineage>
        <taxon>Eukaryota</taxon>
        <taxon>Viridiplantae</taxon>
        <taxon>Chlorophyta</taxon>
        <taxon>core chlorophytes</taxon>
        <taxon>Chlorophyceae</taxon>
        <taxon>CS clade</taxon>
        <taxon>Chlamydomonadales</taxon>
        <taxon>Chlamydomonadales incertae sedis</taxon>
        <taxon>Edaphochlamys</taxon>
    </lineage>
</organism>
<sequence length="403" mass="45192">MVLGITEGARSPPKAHLFRRPPPLQRSRPRRITPPRSPAPQLKSCQTCWELQITGPDDTSASTAWDFTEYKSCASEGWSSDPSQNPFPDCCAKFQNLIYFFFENKTFYYSGSLTKDLVTINMAQPVDCYKGSLIMCGKVTGDRLGHELASKMTNDEEDYEDLQTDFITGFLDAFESSYTRCPQALIDSSVRIRSVTPANQTQLDSTCFPLDTRIGRLRCGLKTLDDTLDADSEKFPPRSCDNSTTPWAVEPYQETVRFPDYPDVVYECVRLTLTTPANPESTCGQATSLDEVAFWLHGNRSEVRENIAGYGVWLRTKGADGQYTMDNRLTVAWSTTNRNVMYARALGLEAEGFEALQPQICFGRPSDGSLDLPKMARMERGTLYAALYDKSGACCPVYNSNRY</sequence>
<accession>A0A835XJR8</accession>
<evidence type="ECO:0000256" key="1">
    <source>
        <dbReference type="SAM" id="MobiDB-lite"/>
    </source>
</evidence>
<dbReference type="Proteomes" id="UP000612055">
    <property type="component" value="Unassembled WGS sequence"/>
</dbReference>
<reference evidence="3" key="1">
    <citation type="journal article" date="2020" name="bioRxiv">
        <title>Comparative genomics of Chlamydomonas.</title>
        <authorList>
            <person name="Craig R.J."/>
            <person name="Hasan A.R."/>
            <person name="Ness R.W."/>
            <person name="Keightley P.D."/>
        </authorList>
    </citation>
    <scope>NUCLEOTIDE SEQUENCE</scope>
    <source>
        <strain evidence="3">CCAP 11/70</strain>
    </source>
</reference>
<name>A0A835XJR8_9CHLO</name>
<dbReference type="AlphaFoldDB" id="A0A835XJR8"/>
<evidence type="ECO:0000259" key="2">
    <source>
        <dbReference type="Pfam" id="PF12499"/>
    </source>
</evidence>
<dbReference type="Pfam" id="PF12499">
    <property type="entry name" value="DUF3707"/>
    <property type="match status" value="1"/>
</dbReference>
<gene>
    <name evidence="3" type="ORF">HYH03_015240</name>
</gene>
<proteinExistence type="predicted"/>
<comment type="caution">
    <text evidence="3">The sequence shown here is derived from an EMBL/GenBank/DDBJ whole genome shotgun (WGS) entry which is preliminary data.</text>
</comment>
<feature type="domain" description="Pherophorin" evidence="2">
    <location>
        <begin position="235"/>
        <end position="396"/>
    </location>
</feature>
<feature type="region of interest" description="Disordered" evidence="1">
    <location>
        <begin position="1"/>
        <end position="42"/>
    </location>
</feature>
<dbReference type="OrthoDB" id="546825at2759"/>
<protein>
    <recommendedName>
        <fullName evidence="2">Pherophorin domain-containing protein</fullName>
    </recommendedName>
</protein>
<keyword evidence="4" id="KW-1185">Reference proteome</keyword>
<evidence type="ECO:0000313" key="3">
    <source>
        <dbReference type="EMBL" id="KAG2486032.1"/>
    </source>
</evidence>
<evidence type="ECO:0000313" key="4">
    <source>
        <dbReference type="Proteomes" id="UP000612055"/>
    </source>
</evidence>
<dbReference type="EMBL" id="JAEHOE010000118">
    <property type="protein sequence ID" value="KAG2486032.1"/>
    <property type="molecule type" value="Genomic_DNA"/>
</dbReference>
<dbReference type="InterPro" id="IPR024616">
    <property type="entry name" value="Pherophorin"/>
</dbReference>